<reference evidence="2" key="1">
    <citation type="submission" date="2016-10" db="EMBL/GenBank/DDBJ databases">
        <authorList>
            <person name="Varghese N."/>
            <person name="Submissions S."/>
        </authorList>
    </citation>
    <scope>NUCLEOTIDE SEQUENCE [LARGE SCALE GENOMIC DNA]</scope>
    <source>
        <strain evidence="2">DSM 9751</strain>
    </source>
</reference>
<evidence type="ECO:0000313" key="1">
    <source>
        <dbReference type="EMBL" id="SED31478.1"/>
    </source>
</evidence>
<gene>
    <name evidence="1" type="ORF">SAMN05216178_6746</name>
</gene>
<organism evidence="1 2">
    <name type="scientific">Pseudomonas saponiphila</name>
    <dbReference type="NCBI Taxonomy" id="556534"/>
    <lineage>
        <taxon>Bacteria</taxon>
        <taxon>Pseudomonadati</taxon>
        <taxon>Pseudomonadota</taxon>
        <taxon>Gammaproteobacteria</taxon>
        <taxon>Pseudomonadales</taxon>
        <taxon>Pseudomonadaceae</taxon>
        <taxon>Pseudomonas</taxon>
    </lineage>
</organism>
<dbReference type="Proteomes" id="UP000198982">
    <property type="component" value="Unassembled WGS sequence"/>
</dbReference>
<sequence>MTALIEQLKRKSVRLLNADGDRVTLHILQKYAETPDGSELTFTPGILEAFSGQDAVAPMELLRKMASMAF</sequence>
<dbReference type="EMBL" id="FNTJ01000003">
    <property type="protein sequence ID" value="SED31478.1"/>
    <property type="molecule type" value="Genomic_DNA"/>
</dbReference>
<keyword evidence="2" id="KW-1185">Reference proteome</keyword>
<evidence type="ECO:0000313" key="2">
    <source>
        <dbReference type="Proteomes" id="UP000198982"/>
    </source>
</evidence>
<protein>
    <submittedName>
        <fullName evidence="1">Uncharacterized protein</fullName>
    </submittedName>
</protein>
<name>A0A1H4ZP89_9PSED</name>
<proteinExistence type="predicted"/>
<accession>A0A1H4ZP89</accession>
<dbReference type="AlphaFoldDB" id="A0A1H4ZP89"/>